<dbReference type="CDD" id="cd03443">
    <property type="entry name" value="PaaI_thioesterase"/>
    <property type="match status" value="1"/>
</dbReference>
<gene>
    <name evidence="4" type="ORF">EAH89_02965</name>
</gene>
<dbReference type="Pfam" id="PF03061">
    <property type="entry name" value="4HBT"/>
    <property type="match status" value="1"/>
</dbReference>
<accession>A0A502GE22</accession>
<dbReference type="EMBL" id="RCZP01000002">
    <property type="protein sequence ID" value="TPG60359.1"/>
    <property type="molecule type" value="Genomic_DNA"/>
</dbReference>
<evidence type="ECO:0000313" key="5">
    <source>
        <dbReference type="Proteomes" id="UP000317078"/>
    </source>
</evidence>
<dbReference type="InterPro" id="IPR003736">
    <property type="entry name" value="PAAI_dom"/>
</dbReference>
<keyword evidence="5" id="KW-1185">Reference proteome</keyword>
<keyword evidence="2" id="KW-0378">Hydrolase</keyword>
<dbReference type="PANTHER" id="PTHR21660:SF1">
    <property type="entry name" value="ACYL-COENZYME A THIOESTERASE 13"/>
    <property type="match status" value="1"/>
</dbReference>
<protein>
    <submittedName>
        <fullName evidence="4">PaaI family thioesterase</fullName>
    </submittedName>
</protein>
<evidence type="ECO:0000259" key="3">
    <source>
        <dbReference type="Pfam" id="PF03061"/>
    </source>
</evidence>
<organism evidence="4 5">
    <name type="scientific">Muricoccus nepalensis</name>
    <dbReference type="NCBI Taxonomy" id="1854500"/>
    <lineage>
        <taxon>Bacteria</taxon>
        <taxon>Pseudomonadati</taxon>
        <taxon>Pseudomonadota</taxon>
        <taxon>Alphaproteobacteria</taxon>
        <taxon>Acetobacterales</taxon>
        <taxon>Roseomonadaceae</taxon>
        <taxon>Muricoccus</taxon>
    </lineage>
</organism>
<evidence type="ECO:0000256" key="1">
    <source>
        <dbReference type="ARBA" id="ARBA00008324"/>
    </source>
</evidence>
<dbReference type="InterPro" id="IPR039298">
    <property type="entry name" value="ACOT13"/>
</dbReference>
<evidence type="ECO:0000256" key="2">
    <source>
        <dbReference type="ARBA" id="ARBA00022801"/>
    </source>
</evidence>
<reference evidence="4 5" key="1">
    <citation type="journal article" date="2019" name="Environ. Microbiol.">
        <title>Species interactions and distinct microbial communities in high Arctic permafrost affected cryosols are associated with the CH4 and CO2 gas fluxes.</title>
        <authorList>
            <person name="Altshuler I."/>
            <person name="Hamel J."/>
            <person name="Turney S."/>
            <person name="Magnuson E."/>
            <person name="Levesque R."/>
            <person name="Greer C."/>
            <person name="Whyte L.G."/>
        </authorList>
    </citation>
    <scope>NUCLEOTIDE SEQUENCE [LARGE SCALE GENOMIC DNA]</scope>
    <source>
        <strain evidence="4 5">S9.3B</strain>
    </source>
</reference>
<dbReference type="InterPro" id="IPR029069">
    <property type="entry name" value="HotDog_dom_sf"/>
</dbReference>
<dbReference type="SUPFAM" id="SSF54637">
    <property type="entry name" value="Thioesterase/thiol ester dehydrase-isomerase"/>
    <property type="match status" value="1"/>
</dbReference>
<proteinExistence type="inferred from homology"/>
<dbReference type="RefSeq" id="WP_140881289.1">
    <property type="nucleotide sequence ID" value="NZ_RCZP01000002.1"/>
</dbReference>
<dbReference type="GO" id="GO:0047617">
    <property type="term" value="F:fatty acyl-CoA hydrolase activity"/>
    <property type="evidence" value="ECO:0007669"/>
    <property type="project" value="InterPro"/>
</dbReference>
<dbReference type="AlphaFoldDB" id="A0A502GE22"/>
<dbReference type="NCBIfam" id="TIGR00369">
    <property type="entry name" value="unchar_dom_1"/>
    <property type="match status" value="1"/>
</dbReference>
<comment type="similarity">
    <text evidence="1">Belongs to the thioesterase PaaI family.</text>
</comment>
<dbReference type="Gene3D" id="3.10.129.10">
    <property type="entry name" value="Hotdog Thioesterase"/>
    <property type="match status" value="1"/>
</dbReference>
<dbReference type="InterPro" id="IPR006683">
    <property type="entry name" value="Thioestr_dom"/>
</dbReference>
<dbReference type="Proteomes" id="UP000317078">
    <property type="component" value="Unassembled WGS sequence"/>
</dbReference>
<sequence length="141" mass="15150">MDDTAPFHDLIGITLDEWRDGFARLALVVEPRHHNRSGVLHGGVLLSMLDQAGGYAGLFCTVPGNVRRAVTVDLDCRFTGQVTEGRIVAEGRVVTAGRNIFFTRTEVLGPDGTIVAFGAGTHRWRGGSNLPEGVPADSPLR</sequence>
<evidence type="ECO:0000313" key="4">
    <source>
        <dbReference type="EMBL" id="TPG60359.1"/>
    </source>
</evidence>
<dbReference type="OrthoDB" id="3477511at2"/>
<name>A0A502GE22_9PROT</name>
<dbReference type="PANTHER" id="PTHR21660">
    <property type="entry name" value="THIOESTERASE SUPERFAMILY MEMBER-RELATED"/>
    <property type="match status" value="1"/>
</dbReference>
<comment type="caution">
    <text evidence="4">The sequence shown here is derived from an EMBL/GenBank/DDBJ whole genome shotgun (WGS) entry which is preliminary data.</text>
</comment>
<feature type="domain" description="Thioesterase" evidence="3">
    <location>
        <begin position="38"/>
        <end position="113"/>
    </location>
</feature>